<keyword evidence="4 7" id="KW-0067">ATP-binding</keyword>
<evidence type="ECO:0000256" key="4">
    <source>
        <dbReference type="ARBA" id="ARBA00022840"/>
    </source>
</evidence>
<proteinExistence type="inferred from homology"/>
<keyword evidence="3" id="KW-0547">Nucleotide-binding</keyword>
<comment type="similarity">
    <text evidence="1">Belongs to the ABC transporter superfamily.</text>
</comment>
<feature type="region of interest" description="Disordered" evidence="5">
    <location>
        <begin position="1"/>
        <end position="20"/>
    </location>
</feature>
<dbReference type="Pfam" id="PF00005">
    <property type="entry name" value="ABC_tran"/>
    <property type="match status" value="1"/>
</dbReference>
<accession>A0A147DME8</accession>
<dbReference type="InterPro" id="IPR017871">
    <property type="entry name" value="ABC_transporter-like_CS"/>
</dbReference>
<sequence length="330" mass="34475">MTAAPQPGETARRQPADASSEFAVRTEGLVKVFRKQRAVDGIDLAVPRGSVFGFLGPNGSGKTTTIRMLLGLSSATSGTIEVLGRPVPGALQEVLPRVGALVEGPAAYPYLSGRANLQRFDAADPSSDPRTRRGRVAAALERVGLTHAADKKAHAYSLGMKQRLGLANALLAPRDLLVLDEPTNGLDPQGTREVRNLIRSLADDGTTVFVSSHLLAEIEQVCTHAAVMRSGRLVAQGSLDDLRATGGRTVTVRTPDVGEASAVLVRIGLSPRRDAGSEALVADLPADLEPETVTAALVRADVRVRGIALGGGTLEDLFVALTGEGFDVAA</sequence>
<reference evidence="7 8" key="1">
    <citation type="journal article" date="2016" name="Front. Microbiol.">
        <title>Genomic Resource of Rice Seed Associated Bacteria.</title>
        <authorList>
            <person name="Midha S."/>
            <person name="Bansal K."/>
            <person name="Sharma S."/>
            <person name="Kumar N."/>
            <person name="Patil P.P."/>
            <person name="Chaudhry V."/>
            <person name="Patil P.B."/>
        </authorList>
    </citation>
    <scope>NUCLEOTIDE SEQUENCE [LARGE SCALE GENOMIC DNA]</scope>
    <source>
        <strain evidence="7 8">NS359</strain>
    </source>
</reference>
<dbReference type="PROSITE" id="PS50893">
    <property type="entry name" value="ABC_TRANSPORTER_2"/>
    <property type="match status" value="1"/>
</dbReference>
<dbReference type="PATRIC" id="fig|465820.4.peg.3382"/>
<dbReference type="GO" id="GO:0016887">
    <property type="term" value="F:ATP hydrolysis activity"/>
    <property type="evidence" value="ECO:0007669"/>
    <property type="project" value="InterPro"/>
</dbReference>
<dbReference type="RefSeq" id="WP_058750636.1">
    <property type="nucleotide sequence ID" value="NZ_LDRC01000097.1"/>
</dbReference>
<dbReference type="SUPFAM" id="SSF52540">
    <property type="entry name" value="P-loop containing nucleoside triphosphate hydrolases"/>
    <property type="match status" value="1"/>
</dbReference>
<dbReference type="PANTHER" id="PTHR43335">
    <property type="entry name" value="ABC TRANSPORTER, ATP-BINDING PROTEIN"/>
    <property type="match status" value="1"/>
</dbReference>
<evidence type="ECO:0000256" key="5">
    <source>
        <dbReference type="SAM" id="MobiDB-lite"/>
    </source>
</evidence>
<dbReference type="STRING" id="465820.NS263_10730"/>
<dbReference type="PANTHER" id="PTHR43335:SF4">
    <property type="entry name" value="ABC TRANSPORTER, ATP-BINDING PROTEIN"/>
    <property type="match status" value="1"/>
</dbReference>
<organism evidence="7 8">
    <name type="scientific">Curtobacterium oceanosedimentum</name>
    <dbReference type="NCBI Taxonomy" id="465820"/>
    <lineage>
        <taxon>Bacteria</taxon>
        <taxon>Bacillati</taxon>
        <taxon>Actinomycetota</taxon>
        <taxon>Actinomycetes</taxon>
        <taxon>Micrococcales</taxon>
        <taxon>Microbacteriaceae</taxon>
        <taxon>Curtobacterium</taxon>
    </lineage>
</organism>
<evidence type="ECO:0000256" key="2">
    <source>
        <dbReference type="ARBA" id="ARBA00022448"/>
    </source>
</evidence>
<comment type="caution">
    <text evidence="7">The sequence shown here is derived from an EMBL/GenBank/DDBJ whole genome shotgun (WGS) entry which is preliminary data.</text>
</comment>
<evidence type="ECO:0000256" key="1">
    <source>
        <dbReference type="ARBA" id="ARBA00005417"/>
    </source>
</evidence>
<dbReference type="SMART" id="SM00382">
    <property type="entry name" value="AAA"/>
    <property type="match status" value="1"/>
</dbReference>
<protein>
    <submittedName>
        <fullName evidence="7">Multidrug ABC transporter ATP-binding protein</fullName>
    </submittedName>
</protein>
<dbReference type="PROSITE" id="PS00211">
    <property type="entry name" value="ABC_TRANSPORTER_1"/>
    <property type="match status" value="1"/>
</dbReference>
<dbReference type="InterPro" id="IPR003593">
    <property type="entry name" value="AAA+_ATPase"/>
</dbReference>
<dbReference type="EMBL" id="LDRC01000097">
    <property type="protein sequence ID" value="KTR48098.1"/>
    <property type="molecule type" value="Genomic_DNA"/>
</dbReference>
<name>A0A147DME8_9MICO</name>
<keyword evidence="2" id="KW-0813">Transport</keyword>
<dbReference type="InterPro" id="IPR003439">
    <property type="entry name" value="ABC_transporter-like_ATP-bd"/>
</dbReference>
<evidence type="ECO:0000313" key="8">
    <source>
        <dbReference type="Proteomes" id="UP000072763"/>
    </source>
</evidence>
<evidence type="ECO:0000256" key="3">
    <source>
        <dbReference type="ARBA" id="ARBA00022741"/>
    </source>
</evidence>
<dbReference type="OrthoDB" id="9804819at2"/>
<dbReference type="Proteomes" id="UP000072763">
    <property type="component" value="Unassembled WGS sequence"/>
</dbReference>
<dbReference type="AlphaFoldDB" id="A0A147DME8"/>
<feature type="domain" description="ABC transporter" evidence="6">
    <location>
        <begin position="24"/>
        <end position="255"/>
    </location>
</feature>
<evidence type="ECO:0000259" key="6">
    <source>
        <dbReference type="PROSITE" id="PS50893"/>
    </source>
</evidence>
<dbReference type="InterPro" id="IPR027417">
    <property type="entry name" value="P-loop_NTPase"/>
</dbReference>
<dbReference type="GO" id="GO:0005524">
    <property type="term" value="F:ATP binding"/>
    <property type="evidence" value="ECO:0007669"/>
    <property type="project" value="UniProtKB-KW"/>
</dbReference>
<gene>
    <name evidence="7" type="ORF">NS359_14785</name>
</gene>
<dbReference type="Gene3D" id="3.40.50.300">
    <property type="entry name" value="P-loop containing nucleotide triphosphate hydrolases"/>
    <property type="match status" value="1"/>
</dbReference>
<evidence type="ECO:0000313" key="7">
    <source>
        <dbReference type="EMBL" id="KTR48098.1"/>
    </source>
</evidence>